<keyword evidence="9" id="KW-1185">Reference proteome</keyword>
<keyword evidence="7" id="KW-0131">Cell cycle</keyword>
<proteinExistence type="inferred from homology"/>
<protein>
    <submittedName>
        <fullName evidence="8">LAFE_0H10968g1_1</fullName>
    </submittedName>
</protein>
<comment type="similarity">
    <text evidence="2">Belongs to the SCC4/mau-2 family.</text>
</comment>
<dbReference type="OMA" id="KIASRNC"/>
<dbReference type="Pfam" id="PF10345">
    <property type="entry name" value="Cohesin_load"/>
    <property type="match status" value="1"/>
</dbReference>
<accession>A0A1G4MKG3</accession>
<evidence type="ECO:0000256" key="2">
    <source>
        <dbReference type="ARBA" id="ARBA00008585"/>
    </source>
</evidence>
<evidence type="ECO:0000313" key="8">
    <source>
        <dbReference type="EMBL" id="SCW04321.1"/>
    </source>
</evidence>
<dbReference type="GO" id="GO:0007064">
    <property type="term" value="P:mitotic sister chromatid cohesion"/>
    <property type="evidence" value="ECO:0007669"/>
    <property type="project" value="InterPro"/>
</dbReference>
<dbReference type="InterPro" id="IPR019440">
    <property type="entry name" value="MAU2"/>
</dbReference>
<dbReference type="AlphaFoldDB" id="A0A1G4MKG3"/>
<dbReference type="Proteomes" id="UP000190831">
    <property type="component" value="Chromosome H"/>
</dbReference>
<evidence type="ECO:0000313" key="9">
    <source>
        <dbReference type="Proteomes" id="UP000190831"/>
    </source>
</evidence>
<evidence type="ECO:0000256" key="5">
    <source>
        <dbReference type="ARBA" id="ARBA00022829"/>
    </source>
</evidence>
<dbReference type="OrthoDB" id="4062938at2759"/>
<keyword evidence="3" id="KW-0132">Cell division</keyword>
<reference evidence="8 9" key="1">
    <citation type="submission" date="2016-03" db="EMBL/GenBank/DDBJ databases">
        <authorList>
            <person name="Devillers H."/>
        </authorList>
    </citation>
    <scope>NUCLEOTIDE SEQUENCE [LARGE SCALE GENOMIC DNA]</scope>
    <source>
        <strain evidence="8">CBS 6772</strain>
    </source>
</reference>
<dbReference type="EMBL" id="LT598491">
    <property type="protein sequence ID" value="SCW04321.1"/>
    <property type="molecule type" value="Genomic_DNA"/>
</dbReference>
<name>A0A1G4MKG3_LACFM</name>
<dbReference type="GO" id="GO:0007059">
    <property type="term" value="P:chromosome segregation"/>
    <property type="evidence" value="ECO:0007669"/>
    <property type="project" value="UniProtKB-KW"/>
</dbReference>
<sequence>MDDRKLQIGTLYALSHEYSDHAHKIAGSVSTEDEMRQYYTLISMSIKALQAIKEQFQLTAEQDVVVTVELSDLLIKETHNLDLAEMYLSSVRERLRETTLFHEKMLIEFFLFRVAKARDDSRYTREAIRNLTNLLEMLETTNSPWSDVFRFTYIQFCEREEKPGHVAAKYLEVLERTKVHKALHSFLLCRYVCFCLENWIEIRDDLLTELLAIENSEDLPIQLILWKQFVELLVLIFKDENITSKLSDFKTILSSHKKELLASHFELSVSPEIIITVESPILQYADVKNILLFLQSVSYLTNCYDKRTNFSTKFIPKVKKTTNELIKAPHSSSLSDQGSRCSFYERLLELCAFYESLEGLILHANCEEQSIPNKYKPLVDGMKYQLELDSQKALAKFSEISNFEKDPELELITLCNVFNIHLGTISAAGQNVSLDQYKIANDTWDRIQKIYQGYGFDQNHIWRCTITILWITSHFEPFTNVQLAKTDNEPYMDQLKWYYLGNRLSGGGSGDGNNEESNTVIDKSPPLKKSLLLHFLLNYLAGSMVVHDLQEKCQVSNTCFHMGKQQAMPLMRYLAGIWNLINCSLAMKGKDVAVTKAKLSSLVQKLLESGFTET</sequence>
<dbReference type="GO" id="GO:0005634">
    <property type="term" value="C:nucleus"/>
    <property type="evidence" value="ECO:0007669"/>
    <property type="project" value="UniProtKB-SubCell"/>
</dbReference>
<organism evidence="8 9">
    <name type="scientific">Lachancea fermentati</name>
    <name type="common">Zygosaccharomyces fermentati</name>
    <dbReference type="NCBI Taxonomy" id="4955"/>
    <lineage>
        <taxon>Eukaryota</taxon>
        <taxon>Fungi</taxon>
        <taxon>Dikarya</taxon>
        <taxon>Ascomycota</taxon>
        <taxon>Saccharomycotina</taxon>
        <taxon>Saccharomycetes</taxon>
        <taxon>Saccharomycetales</taxon>
        <taxon>Saccharomycetaceae</taxon>
        <taxon>Lachancea</taxon>
    </lineage>
</organism>
<evidence type="ECO:0000256" key="7">
    <source>
        <dbReference type="ARBA" id="ARBA00023306"/>
    </source>
</evidence>
<keyword evidence="4" id="KW-0498">Mitosis</keyword>
<keyword evidence="6" id="KW-0539">Nucleus</keyword>
<evidence type="ECO:0000256" key="4">
    <source>
        <dbReference type="ARBA" id="ARBA00022776"/>
    </source>
</evidence>
<gene>
    <name evidence="8" type="ORF">LAFE_0H10968G</name>
</gene>
<keyword evidence="5" id="KW-0159">Chromosome partition</keyword>
<comment type="subcellular location">
    <subcellularLocation>
        <location evidence="1">Nucleus</location>
    </subcellularLocation>
</comment>
<evidence type="ECO:0000256" key="6">
    <source>
        <dbReference type="ARBA" id="ARBA00023242"/>
    </source>
</evidence>
<evidence type="ECO:0000256" key="3">
    <source>
        <dbReference type="ARBA" id="ARBA00022618"/>
    </source>
</evidence>
<evidence type="ECO:0000256" key="1">
    <source>
        <dbReference type="ARBA" id="ARBA00004123"/>
    </source>
</evidence>
<dbReference type="STRING" id="4955.A0A1G4MKG3"/>
<dbReference type="GO" id="GO:0051301">
    <property type="term" value="P:cell division"/>
    <property type="evidence" value="ECO:0007669"/>
    <property type="project" value="UniProtKB-KW"/>
</dbReference>